<dbReference type="SUPFAM" id="SSF54427">
    <property type="entry name" value="NTF2-like"/>
    <property type="match status" value="1"/>
</dbReference>
<comment type="caution">
    <text evidence="2">The sequence shown here is derived from an EMBL/GenBank/DDBJ whole genome shotgun (WGS) entry which is preliminary data.</text>
</comment>
<accession>A0A176Z8M5</accession>
<dbReference type="AlphaFoldDB" id="A0A176Z8M5"/>
<dbReference type="OrthoDB" id="8249151at2"/>
<evidence type="ECO:0000259" key="1">
    <source>
        <dbReference type="Pfam" id="PF12680"/>
    </source>
</evidence>
<dbReference type="Pfam" id="PF12680">
    <property type="entry name" value="SnoaL_2"/>
    <property type="match status" value="1"/>
</dbReference>
<evidence type="ECO:0000313" key="3">
    <source>
        <dbReference type="Proteomes" id="UP000076959"/>
    </source>
</evidence>
<sequence>MSISRDEFNPLAAVVDWLDACRRGDLNALLDLYDERAVMECGCEGVTLTGRHSIAAYWAPKLESKRVPAFKLDDVVLTGHGVRIDYQSYEGKPVRFYFRFDSSNKIIYTSCGPLIGRAAKISPN</sequence>
<proteinExistence type="predicted"/>
<evidence type="ECO:0000313" key="2">
    <source>
        <dbReference type="EMBL" id="OAF16106.1"/>
    </source>
</evidence>
<gene>
    <name evidence="2" type="ORF">AYJ54_38965</name>
</gene>
<dbReference type="InterPro" id="IPR037401">
    <property type="entry name" value="SnoaL-like"/>
</dbReference>
<dbReference type="Proteomes" id="UP000076959">
    <property type="component" value="Unassembled WGS sequence"/>
</dbReference>
<organism evidence="2 3">
    <name type="scientific">Bradyrhizobium centrolobii</name>
    <dbReference type="NCBI Taxonomy" id="1505087"/>
    <lineage>
        <taxon>Bacteria</taxon>
        <taxon>Pseudomonadati</taxon>
        <taxon>Pseudomonadota</taxon>
        <taxon>Alphaproteobacteria</taxon>
        <taxon>Hyphomicrobiales</taxon>
        <taxon>Nitrobacteraceae</taxon>
        <taxon>Bradyrhizobium</taxon>
    </lineage>
</organism>
<name>A0A176Z8M5_9BRAD</name>
<dbReference type="EMBL" id="LUUB01000018">
    <property type="protein sequence ID" value="OAF16106.1"/>
    <property type="molecule type" value="Genomic_DNA"/>
</dbReference>
<dbReference type="Gene3D" id="3.10.450.50">
    <property type="match status" value="1"/>
</dbReference>
<keyword evidence="3" id="KW-1185">Reference proteome</keyword>
<protein>
    <recommendedName>
        <fullName evidence="1">SnoaL-like domain-containing protein</fullName>
    </recommendedName>
</protein>
<feature type="domain" description="SnoaL-like" evidence="1">
    <location>
        <begin position="14"/>
        <end position="96"/>
    </location>
</feature>
<dbReference type="RefSeq" id="WP_063696290.1">
    <property type="nucleotide sequence ID" value="NZ_LUUB01000018.1"/>
</dbReference>
<reference evidence="2 3" key="1">
    <citation type="submission" date="2016-03" db="EMBL/GenBank/DDBJ databases">
        <title>Draft Genome Sequence of the Strain BR 10245 (Bradyrhizobium sp.) isolated from nodules of Centrolobium paraense.</title>
        <authorList>
            <person name="Simoes-Araujo J.L.Sr."/>
            <person name="Barauna A.C."/>
            <person name="Silva K."/>
            <person name="Zilli J.E."/>
        </authorList>
    </citation>
    <scope>NUCLEOTIDE SEQUENCE [LARGE SCALE GENOMIC DNA]</scope>
    <source>
        <strain evidence="2 3">BR 10245</strain>
    </source>
</reference>
<dbReference type="InterPro" id="IPR032710">
    <property type="entry name" value="NTF2-like_dom_sf"/>
</dbReference>